<dbReference type="PANTHER" id="PTHR17573:SF0">
    <property type="entry name" value="UROPLAKIN-2"/>
    <property type="match status" value="1"/>
</dbReference>
<evidence type="ECO:0000256" key="2">
    <source>
        <dbReference type="SAM" id="SignalP"/>
    </source>
</evidence>
<feature type="transmembrane region" description="Helical" evidence="1">
    <location>
        <begin position="135"/>
        <end position="160"/>
    </location>
</feature>
<dbReference type="Proteomes" id="UP000324632">
    <property type="component" value="Chromosome 9"/>
</dbReference>
<organism evidence="3 4">
    <name type="scientific">Triplophysa tibetana</name>
    <dbReference type="NCBI Taxonomy" id="1572043"/>
    <lineage>
        <taxon>Eukaryota</taxon>
        <taxon>Metazoa</taxon>
        <taxon>Chordata</taxon>
        <taxon>Craniata</taxon>
        <taxon>Vertebrata</taxon>
        <taxon>Euteleostomi</taxon>
        <taxon>Actinopterygii</taxon>
        <taxon>Neopterygii</taxon>
        <taxon>Teleostei</taxon>
        <taxon>Ostariophysi</taxon>
        <taxon>Cypriniformes</taxon>
        <taxon>Nemacheilidae</taxon>
        <taxon>Triplophysa</taxon>
    </lineage>
</organism>
<evidence type="ECO:0000256" key="1">
    <source>
        <dbReference type="SAM" id="Phobius"/>
    </source>
</evidence>
<feature type="chain" id="PRO_5022705777" description="Uroplakin-2" evidence="2">
    <location>
        <begin position="18"/>
        <end position="162"/>
    </location>
</feature>
<protein>
    <recommendedName>
        <fullName evidence="5">Uroplakin-2</fullName>
    </recommendedName>
</protein>
<dbReference type="AlphaFoldDB" id="A0A5A9P1T3"/>
<reference evidence="3 4" key="1">
    <citation type="journal article" date="2019" name="Mol. Ecol. Resour.">
        <title>Chromosome-level genome assembly of Triplophysa tibetana, a fish adapted to the harsh high-altitude environment of the Tibetan Plateau.</title>
        <authorList>
            <person name="Yang X."/>
            <person name="Liu H."/>
            <person name="Ma Z."/>
            <person name="Zou Y."/>
            <person name="Zou M."/>
            <person name="Mao Y."/>
            <person name="Li X."/>
            <person name="Wang H."/>
            <person name="Chen T."/>
            <person name="Wang W."/>
            <person name="Yang R."/>
        </authorList>
    </citation>
    <scope>NUCLEOTIDE SEQUENCE [LARGE SCALE GENOMIC DNA]</scope>
    <source>
        <strain evidence="3">TTIB1903HZAU</strain>
        <tissue evidence="3">Muscle</tissue>
    </source>
</reference>
<dbReference type="InterPro" id="IPR009952">
    <property type="entry name" value="Uroplakin-2"/>
</dbReference>
<proteinExistence type="predicted"/>
<keyword evidence="1" id="KW-0812">Transmembrane</keyword>
<feature type="signal peptide" evidence="2">
    <location>
        <begin position="1"/>
        <end position="17"/>
    </location>
</feature>
<evidence type="ECO:0008006" key="5">
    <source>
        <dbReference type="Google" id="ProtNLM"/>
    </source>
</evidence>
<keyword evidence="1" id="KW-0472">Membrane</keyword>
<evidence type="ECO:0000313" key="3">
    <source>
        <dbReference type="EMBL" id="KAA0716474.1"/>
    </source>
</evidence>
<dbReference type="PANTHER" id="PTHR17573">
    <property type="entry name" value="UROPLAKIN II"/>
    <property type="match status" value="1"/>
</dbReference>
<dbReference type="Pfam" id="PF07353">
    <property type="entry name" value="Uroplakin_II"/>
    <property type="match status" value="1"/>
</dbReference>
<sequence length="162" mass="17450">MLAVLFILGTLCPLNNAALDISLLDPQLDDVLTAKFSDGFLLRFPNCTSYGGQDGQVLYQIIKTDEKLSENFTVPNCTSDKQAPRGLLLNKLQNGTLYSVWYKIGEEISLPLNSSTLPVTKFSEINDGLPARSGAMVVITVILALAMAVLLAGLISLIFISG</sequence>
<accession>A0A5A9P1T3</accession>
<keyword evidence="4" id="KW-1185">Reference proteome</keyword>
<keyword evidence="1" id="KW-1133">Transmembrane helix</keyword>
<evidence type="ECO:0000313" key="4">
    <source>
        <dbReference type="Proteomes" id="UP000324632"/>
    </source>
</evidence>
<gene>
    <name evidence="3" type="ORF">E1301_Tti009421</name>
</gene>
<name>A0A5A9P1T3_9TELE</name>
<dbReference type="EMBL" id="SOYY01000009">
    <property type="protein sequence ID" value="KAA0716474.1"/>
    <property type="molecule type" value="Genomic_DNA"/>
</dbReference>
<keyword evidence="2" id="KW-0732">Signal</keyword>
<comment type="caution">
    <text evidence="3">The sequence shown here is derived from an EMBL/GenBank/DDBJ whole genome shotgun (WGS) entry which is preliminary data.</text>
</comment>